<keyword evidence="2" id="KW-0808">Transferase</keyword>
<dbReference type="Gene3D" id="3.40.50.150">
    <property type="entry name" value="Vaccinia Virus protein VP39"/>
    <property type="match status" value="1"/>
</dbReference>
<keyword evidence="2" id="KW-0489">Methyltransferase</keyword>
<sequence length="205" mass="23265">MITKTHWETVYQEKEPDEVSWYRPHLETSIQLIKNAAPDLSAAIIDIGGGESTLVDDLLSVGYRNVSVLDISSEAIQAVRQRLGASANKIEWLVDDITRADLPQQRYAVWHDRAVFHFLVEPEQRRAYVRQALRSLAPSGHLVMAVFDPEGPLQCSGLDVVRHDTQLLCEHLGPRFALISDTFEVHRTPGGRPQQFLYAHFKLRD</sequence>
<dbReference type="PANTHER" id="PTHR12843">
    <property type="entry name" value="PROTEIN-LYSINE N-METHYLTRANSFERASE METTL10"/>
    <property type="match status" value="1"/>
</dbReference>
<dbReference type="Pfam" id="PF13649">
    <property type="entry name" value="Methyltransf_25"/>
    <property type="match status" value="1"/>
</dbReference>
<feature type="domain" description="Methyltransferase" evidence="1">
    <location>
        <begin position="44"/>
        <end position="140"/>
    </location>
</feature>
<dbReference type="RefSeq" id="WP_055099011.1">
    <property type="nucleotide sequence ID" value="NZ_CP102389.1"/>
</dbReference>
<organism evidence="2 3">
    <name type="scientific">Alloalcanivorax xenomutans</name>
    <dbReference type="NCBI Taxonomy" id="1094342"/>
    <lineage>
        <taxon>Bacteria</taxon>
        <taxon>Pseudomonadati</taxon>
        <taxon>Pseudomonadota</taxon>
        <taxon>Gammaproteobacteria</taxon>
        <taxon>Oceanospirillales</taxon>
        <taxon>Alcanivoracaceae</taxon>
        <taxon>Alloalcanivorax</taxon>
    </lineage>
</organism>
<reference evidence="2" key="1">
    <citation type="submission" date="2022-01" db="EMBL/GenBank/DDBJ databases">
        <authorList>
            <person name="Karlyshev A.V."/>
            <person name="Jaspars M."/>
        </authorList>
    </citation>
    <scope>NUCLEOTIDE SEQUENCE</scope>
    <source>
        <strain evidence="2">AGSA3-2</strain>
    </source>
</reference>
<keyword evidence="3" id="KW-1185">Reference proteome</keyword>
<dbReference type="AlphaFoldDB" id="A0A9Q3W309"/>
<evidence type="ECO:0000313" key="2">
    <source>
        <dbReference type="EMBL" id="MCE7509690.1"/>
    </source>
</evidence>
<dbReference type="GO" id="GO:0008168">
    <property type="term" value="F:methyltransferase activity"/>
    <property type="evidence" value="ECO:0007669"/>
    <property type="project" value="UniProtKB-KW"/>
</dbReference>
<accession>A0A9Q3W309</accession>
<dbReference type="PANTHER" id="PTHR12843:SF5">
    <property type="entry name" value="EEF1A LYSINE METHYLTRANSFERASE 2"/>
    <property type="match status" value="1"/>
</dbReference>
<gene>
    <name evidence="2" type="ORF">LZG35_13675</name>
</gene>
<comment type="caution">
    <text evidence="2">The sequence shown here is derived from an EMBL/GenBank/DDBJ whole genome shotgun (WGS) entry which is preliminary data.</text>
</comment>
<dbReference type="InterPro" id="IPR029063">
    <property type="entry name" value="SAM-dependent_MTases_sf"/>
</dbReference>
<evidence type="ECO:0000259" key="1">
    <source>
        <dbReference type="Pfam" id="PF13649"/>
    </source>
</evidence>
<protein>
    <submittedName>
        <fullName evidence="2">Class I SAM-dependent methyltransferase</fullName>
    </submittedName>
</protein>
<evidence type="ECO:0000313" key="3">
    <source>
        <dbReference type="Proteomes" id="UP001107961"/>
    </source>
</evidence>
<dbReference type="Proteomes" id="UP001107961">
    <property type="component" value="Unassembled WGS sequence"/>
</dbReference>
<dbReference type="CDD" id="cd02440">
    <property type="entry name" value="AdoMet_MTases"/>
    <property type="match status" value="1"/>
</dbReference>
<dbReference type="InterPro" id="IPR041698">
    <property type="entry name" value="Methyltransf_25"/>
</dbReference>
<dbReference type="SUPFAM" id="SSF53335">
    <property type="entry name" value="S-adenosyl-L-methionine-dependent methyltransferases"/>
    <property type="match status" value="1"/>
</dbReference>
<dbReference type="EMBL" id="JAJVKT010000016">
    <property type="protein sequence ID" value="MCE7509690.1"/>
    <property type="molecule type" value="Genomic_DNA"/>
</dbReference>
<name>A0A9Q3W309_9GAMM</name>
<proteinExistence type="predicted"/>
<dbReference type="GO" id="GO:0032259">
    <property type="term" value="P:methylation"/>
    <property type="evidence" value="ECO:0007669"/>
    <property type="project" value="UniProtKB-KW"/>
</dbReference>